<comment type="caution">
    <text evidence="4">The sequence shown here is derived from an EMBL/GenBank/DDBJ whole genome shotgun (WGS) entry which is preliminary data.</text>
</comment>
<dbReference type="Gene3D" id="2.130.10.10">
    <property type="entry name" value="YVTN repeat-like/Quinoprotein amine dehydrogenase"/>
    <property type="match status" value="1"/>
</dbReference>
<gene>
    <name evidence="4" type="ORF">E1298_30325</name>
</gene>
<dbReference type="Pfam" id="PF13360">
    <property type="entry name" value="PQQ_2"/>
    <property type="match status" value="1"/>
</dbReference>
<organism evidence="4 5">
    <name type="scientific">Actinomadura rubrisoli</name>
    <dbReference type="NCBI Taxonomy" id="2530368"/>
    <lineage>
        <taxon>Bacteria</taxon>
        <taxon>Bacillati</taxon>
        <taxon>Actinomycetota</taxon>
        <taxon>Actinomycetes</taxon>
        <taxon>Streptosporangiales</taxon>
        <taxon>Thermomonosporaceae</taxon>
        <taxon>Actinomadura</taxon>
    </lineage>
</organism>
<protein>
    <recommendedName>
        <fullName evidence="3">Pyrrolo-quinoline quinone repeat domain-containing protein</fullName>
    </recommendedName>
</protein>
<dbReference type="EMBL" id="SMKU01000206">
    <property type="protein sequence ID" value="TDD76725.1"/>
    <property type="molecule type" value="Genomic_DNA"/>
</dbReference>
<keyword evidence="5" id="KW-1185">Reference proteome</keyword>
<keyword evidence="2" id="KW-0472">Membrane</keyword>
<dbReference type="InterPro" id="IPR011047">
    <property type="entry name" value="Quinoprotein_ADH-like_sf"/>
</dbReference>
<feature type="region of interest" description="Disordered" evidence="1">
    <location>
        <begin position="504"/>
        <end position="604"/>
    </location>
</feature>
<dbReference type="SUPFAM" id="SSF50998">
    <property type="entry name" value="Quinoprotein alcohol dehydrogenase-like"/>
    <property type="match status" value="1"/>
</dbReference>
<evidence type="ECO:0000256" key="2">
    <source>
        <dbReference type="SAM" id="Phobius"/>
    </source>
</evidence>
<keyword evidence="2" id="KW-1133">Transmembrane helix</keyword>
<dbReference type="InterPro" id="IPR002372">
    <property type="entry name" value="PQQ_rpt_dom"/>
</dbReference>
<sequence>MVGVVLATPYGEGGGAVVVGSRQRPGGRSGRAGRVRLALGVVSGVVAVALCAVLVDRFVLRAEWWQVRHTVTGEPVAPQSGVGPPPGPLTASWEQPTRMHHGPVAGYDSVAYDVAQGQVVTASGRGLEVRDARTGAGRWSYRRSGWTLLGWSATRSRLIAYFERDGRRDDRLLVGFDALSGGLLWRREGDRPAAASRTTLRWPAGSGVVLTTDEGRRELTGRSAESGAEVWRRRLPAGCRLFEGAGRPSDARETLAALALDCPGRSRLLAVDPASGRIRWSRPLGSAESPEVAMLDGVTLASDGTALRAFDQHGTQFGVWEGDGVCGDAVCPSVLAAGRLVVVFRPEGARQGTARMEARDVPSGRVAWRRDVPAYAALAQAGGRVYALRPRLSEVLLPAGIDIVSADGGTTTTAPAPIAVDPDLPGVRPWMAAAGGLLYVAVAEAPPRPEGSARLIAFRGGPAGTGPAELGGVAEADWPDACALLEKPDLAAVRLDSYATGPTRASVGRVHLPHPVSCTYEPQRKARGGSRPGQDGTPGDGAPHEDDARPGASPSPGAPQPTPGPSGTRFGHGPSTAKPDGDRDGGGSDDRERGAGERDAAEAEPVVRGLTVSIRWVADGPATASRLLDSLQATQAQVRQRRDIGGDEAYEIGPTAGTIALRVGRFIVVVDASNPPGAAARVAHYVALRLR</sequence>
<name>A0A4R5AW47_9ACTN</name>
<evidence type="ECO:0000313" key="5">
    <source>
        <dbReference type="Proteomes" id="UP000294513"/>
    </source>
</evidence>
<accession>A0A4R5AW47</accession>
<dbReference type="InterPro" id="IPR015943">
    <property type="entry name" value="WD40/YVTN_repeat-like_dom_sf"/>
</dbReference>
<evidence type="ECO:0000259" key="3">
    <source>
        <dbReference type="Pfam" id="PF13360"/>
    </source>
</evidence>
<dbReference type="PANTHER" id="PTHR34512:SF30">
    <property type="entry name" value="OUTER MEMBRANE PROTEIN ASSEMBLY FACTOR BAMB"/>
    <property type="match status" value="1"/>
</dbReference>
<evidence type="ECO:0000313" key="4">
    <source>
        <dbReference type="EMBL" id="TDD76725.1"/>
    </source>
</evidence>
<dbReference type="PANTHER" id="PTHR34512">
    <property type="entry name" value="CELL SURFACE PROTEIN"/>
    <property type="match status" value="1"/>
</dbReference>
<feature type="compositionally biased region" description="Basic and acidic residues" evidence="1">
    <location>
        <begin position="579"/>
        <end position="601"/>
    </location>
</feature>
<feature type="domain" description="Pyrrolo-quinoline quinone repeat" evidence="3">
    <location>
        <begin position="223"/>
        <end position="373"/>
    </location>
</feature>
<reference evidence="4 5" key="1">
    <citation type="submission" date="2019-03" db="EMBL/GenBank/DDBJ databases">
        <title>Draft genome sequences of novel Actinobacteria.</title>
        <authorList>
            <person name="Sahin N."/>
            <person name="Ay H."/>
            <person name="Saygin H."/>
        </authorList>
    </citation>
    <scope>NUCLEOTIDE SEQUENCE [LARGE SCALE GENOMIC DNA]</scope>
    <source>
        <strain evidence="4 5">H3C3</strain>
    </source>
</reference>
<dbReference type="AlphaFoldDB" id="A0A4R5AW47"/>
<keyword evidence="2" id="KW-0812">Transmembrane</keyword>
<dbReference type="Proteomes" id="UP000294513">
    <property type="component" value="Unassembled WGS sequence"/>
</dbReference>
<proteinExistence type="predicted"/>
<evidence type="ECO:0000256" key="1">
    <source>
        <dbReference type="SAM" id="MobiDB-lite"/>
    </source>
</evidence>
<feature type="transmembrane region" description="Helical" evidence="2">
    <location>
        <begin position="37"/>
        <end position="55"/>
    </location>
</feature>